<reference evidence="2 3" key="1">
    <citation type="journal article" date="2010" name="Proc. Natl. Acad. Sci. U.S.A.">
        <title>Insights into evolution of multicellular fungi from the assembled chromosomes of the mushroom Coprinopsis cinerea (Coprinus cinereus).</title>
        <authorList>
            <person name="Stajich J.E."/>
            <person name="Wilke S.K."/>
            <person name="Ahren D."/>
            <person name="Au C.H."/>
            <person name="Birren B.W."/>
            <person name="Borodovsky M."/>
            <person name="Burns C."/>
            <person name="Canback B."/>
            <person name="Casselton L.A."/>
            <person name="Cheng C.K."/>
            <person name="Deng J."/>
            <person name="Dietrich F.S."/>
            <person name="Fargo D.C."/>
            <person name="Farman M.L."/>
            <person name="Gathman A.C."/>
            <person name="Goldberg J."/>
            <person name="Guigo R."/>
            <person name="Hoegger P.J."/>
            <person name="Hooker J.B."/>
            <person name="Huggins A."/>
            <person name="James T.Y."/>
            <person name="Kamada T."/>
            <person name="Kilaru S."/>
            <person name="Kodira C."/>
            <person name="Kues U."/>
            <person name="Kupfer D."/>
            <person name="Kwan H.S."/>
            <person name="Lomsadze A."/>
            <person name="Li W."/>
            <person name="Lilly W.W."/>
            <person name="Ma L.J."/>
            <person name="Mackey A.J."/>
            <person name="Manning G."/>
            <person name="Martin F."/>
            <person name="Muraguchi H."/>
            <person name="Natvig D.O."/>
            <person name="Palmerini H."/>
            <person name="Ramesh M.A."/>
            <person name="Rehmeyer C.J."/>
            <person name="Roe B.A."/>
            <person name="Shenoy N."/>
            <person name="Stanke M."/>
            <person name="Ter-Hovhannisyan V."/>
            <person name="Tunlid A."/>
            <person name="Velagapudi R."/>
            <person name="Vision T.J."/>
            <person name="Zeng Q."/>
            <person name="Zolan M.E."/>
            <person name="Pukkila P.J."/>
        </authorList>
    </citation>
    <scope>NUCLEOTIDE SEQUENCE [LARGE SCALE GENOMIC DNA]</scope>
    <source>
        <strain evidence="3">Okayama-7 / 130 / ATCC MYA-4618 / FGSC 9003</strain>
    </source>
</reference>
<evidence type="ECO:0000256" key="1">
    <source>
        <dbReference type="SAM" id="MobiDB-lite"/>
    </source>
</evidence>
<protein>
    <submittedName>
        <fullName evidence="2">Uncharacterized protein</fullName>
    </submittedName>
</protein>
<proteinExistence type="predicted"/>
<evidence type="ECO:0000313" key="2">
    <source>
        <dbReference type="EMBL" id="EAU92497.1"/>
    </source>
</evidence>
<feature type="region of interest" description="Disordered" evidence="1">
    <location>
        <begin position="1"/>
        <end position="81"/>
    </location>
</feature>
<feature type="compositionally biased region" description="Polar residues" evidence="1">
    <location>
        <begin position="35"/>
        <end position="53"/>
    </location>
</feature>
<dbReference type="AlphaFoldDB" id="A8N3U6"/>
<comment type="caution">
    <text evidence="2">The sequence shown here is derived from an EMBL/GenBank/DDBJ whole genome shotgun (WGS) entry which is preliminary data.</text>
</comment>
<accession>A8N3U6</accession>
<dbReference type="VEuPathDB" id="FungiDB:CC1G_00716"/>
<dbReference type="KEGG" id="cci:CC1G_00716"/>
<gene>
    <name evidence="2" type="ORF">CC1G_00716</name>
</gene>
<feature type="compositionally biased region" description="Basic residues" evidence="1">
    <location>
        <begin position="1"/>
        <end position="10"/>
    </location>
</feature>
<dbReference type="RefSeq" id="XP_001829537.1">
    <property type="nucleotide sequence ID" value="XM_001829485.1"/>
</dbReference>
<organism evidence="2 3">
    <name type="scientific">Coprinopsis cinerea (strain Okayama-7 / 130 / ATCC MYA-4618 / FGSC 9003)</name>
    <name type="common">Inky cap fungus</name>
    <name type="synonym">Hormographiella aspergillata</name>
    <dbReference type="NCBI Taxonomy" id="240176"/>
    <lineage>
        <taxon>Eukaryota</taxon>
        <taxon>Fungi</taxon>
        <taxon>Dikarya</taxon>
        <taxon>Basidiomycota</taxon>
        <taxon>Agaricomycotina</taxon>
        <taxon>Agaricomycetes</taxon>
        <taxon>Agaricomycetidae</taxon>
        <taxon>Agaricales</taxon>
        <taxon>Agaricineae</taxon>
        <taxon>Psathyrellaceae</taxon>
        <taxon>Coprinopsis</taxon>
    </lineage>
</organism>
<dbReference type="Proteomes" id="UP000001861">
    <property type="component" value="Unassembled WGS sequence"/>
</dbReference>
<feature type="region of interest" description="Disordered" evidence="1">
    <location>
        <begin position="95"/>
        <end position="144"/>
    </location>
</feature>
<evidence type="ECO:0000313" key="3">
    <source>
        <dbReference type="Proteomes" id="UP000001861"/>
    </source>
</evidence>
<sequence length="516" mass="57030">MPKSPRKRGHFTASYVYDAPNNENDQRDFRRRRQGTGSTSSIETVRAHPSSSKPKPLSEQPANGQQRQDAESNTSHKSDYSSGILTSKAIASLKQPLHTLTKLPTRIPIKPKSERGNTTVRKLEPPPPSTATPILPKPSTGKEPPTFFEDAEGVKLDVNPLPSIPNPTKTPHDEADSAVTNEVPKITATTSNLRPPSEVFKRAGDSFLFPTYPAKSSISVSGPDPPALTRTLKRAKKVFPMDSDSMSPPSQTQLPRKDEYGCYHLGASGCQLFVSFPHTPHYEVWDMPDDGVAPCPAELYIMTRDYQQWDSVPLAIPDVALMHIECRTKATSSRYSEHSRDQDHWRVVFDGSEMPSTKGSTPANIPADSISVEYKWDRIYSMPTVGKGCKGNFASSSSSSTASTPPTIPMTLSPSKLLPTFFYTPPSTAAPGRGWVMRFWIPVPLHLFLKKETRVFEISAKVWLAPNSPKPKRALSKFSPPSVSTELGDIDADFIEASTEMTVSHLRKEREMVSWL</sequence>
<dbReference type="EMBL" id="AACS02000001">
    <property type="protein sequence ID" value="EAU92497.1"/>
    <property type="molecule type" value="Genomic_DNA"/>
</dbReference>
<dbReference type="InParanoid" id="A8N3U6"/>
<dbReference type="OrthoDB" id="3059771at2759"/>
<feature type="compositionally biased region" description="Basic and acidic residues" evidence="1">
    <location>
        <begin position="68"/>
        <end position="79"/>
    </location>
</feature>
<name>A8N3U6_COPC7</name>
<dbReference type="GeneID" id="6005968"/>
<keyword evidence="3" id="KW-1185">Reference proteome</keyword>